<feature type="binding site" evidence="5">
    <location>
        <begin position="240"/>
        <end position="241"/>
    </location>
    <ligand>
        <name>substrate</name>
    </ligand>
</feature>
<dbReference type="PANTHER" id="PTHR21631">
    <property type="entry name" value="ISOCITRATE LYASE/MALATE SYNTHASE"/>
    <property type="match status" value="1"/>
</dbReference>
<dbReference type="PANTHER" id="PTHR21631:SF13">
    <property type="entry name" value="MITOCHONDRIAL 2-METHYLISOCITRATE LYASE ICL2"/>
    <property type="match status" value="1"/>
</dbReference>
<feature type="binding site" evidence="6">
    <location>
        <position position="201"/>
    </location>
    <ligand>
        <name>Mg(2+)</name>
        <dbReference type="ChEBI" id="CHEBI:18420"/>
    </ligand>
</feature>
<dbReference type="STRING" id="1314777.A0A164SPC1"/>
<dbReference type="NCBIfam" id="TIGR01346">
    <property type="entry name" value="isocit_lyase"/>
    <property type="match status" value="1"/>
</dbReference>
<dbReference type="GO" id="GO:0005759">
    <property type="term" value="C:mitochondrial matrix"/>
    <property type="evidence" value="ECO:0007669"/>
    <property type="project" value="TreeGrafter"/>
</dbReference>
<evidence type="ECO:0000256" key="6">
    <source>
        <dbReference type="PIRSR" id="PIRSR001362-3"/>
    </source>
</evidence>
<sequence>MPSMLRTTTHLARRFTSTSSVIGSIQELPLQPPSPSVETAQFQERVNQVQAFFDLPRFASVKRPYTAASVVAKQGSHSPLPLPSALTATKLYAQLEDASKEGKPLHTMGAIDPVQMTQMAKYQEVLYVSGWACSSVLTTGNNEVGPDFGDYPYTTVPNQVHRLFRAQQLHDRKHYDQRMSASPEEREKMEYIDYLRPIVADADTGHGGLSAVMKLVKLFAESGAAGIHMEDQLHGGKKCGHLAGKVLVPTSTHISRLIASRYQLDLLLSPLLLIARTDAESANLISSTIDTADHRHILGTTTPGDGRGLAEILDAVERSGGSGADVDKAEKNWLAENKLVTFDEAVANAIEKSGMSNKSAALELYLKEAAQRSNNDSREAAIGILGQPVFWDWDLPRTREGYYHYSGGLPGATARALAYAPYADLLWLETKEPNLEVARKFARDIRAQYPGKWLVYNLSPSFNWAGHGFTDDDLKNFVWELAKEGFVFQLISLAGLHSTARVTVELAKRFKTEGMYAYVDLIQRKEKELGCDVLTHQKWSGANYIDGILSTVSSGSSSTSSIGTGSTEHSF</sequence>
<dbReference type="OrthoDB" id="4078635at2759"/>
<dbReference type="InterPro" id="IPR006254">
    <property type="entry name" value="Isocitrate_lyase"/>
</dbReference>
<dbReference type="InterPro" id="IPR039556">
    <property type="entry name" value="ICL/PEPM"/>
</dbReference>
<dbReference type="InterPro" id="IPR018523">
    <property type="entry name" value="Isocitrate_lyase_ph_CS"/>
</dbReference>
<dbReference type="GO" id="GO:0004451">
    <property type="term" value="F:isocitrate lyase activity"/>
    <property type="evidence" value="ECO:0007669"/>
    <property type="project" value="InterPro"/>
</dbReference>
<keyword evidence="6" id="KW-0479">Metal-binding</keyword>
<dbReference type="AlphaFoldDB" id="A0A164SPC1"/>
<dbReference type="SUPFAM" id="SSF51621">
    <property type="entry name" value="Phosphoenolpyruvate/pyruvate domain"/>
    <property type="match status" value="1"/>
</dbReference>
<keyword evidence="2 3" id="KW-0456">Lyase</keyword>
<evidence type="ECO:0000256" key="1">
    <source>
        <dbReference type="ARBA" id="ARBA00005704"/>
    </source>
</evidence>
<dbReference type="FunFam" id="1.10.10.850:FF:000001">
    <property type="entry name" value="Isocitrate lyase"/>
    <property type="match status" value="1"/>
</dbReference>
<dbReference type="EMBL" id="KV419414">
    <property type="protein sequence ID" value="KZS91677.1"/>
    <property type="molecule type" value="Genomic_DNA"/>
</dbReference>
<feature type="binding site" evidence="5">
    <location>
        <position position="492"/>
    </location>
    <ligand>
        <name>substrate</name>
    </ligand>
</feature>
<dbReference type="PIRSF" id="PIRSF001362">
    <property type="entry name" value="Isocit_lyase"/>
    <property type="match status" value="1"/>
</dbReference>
<dbReference type="InterPro" id="IPR040442">
    <property type="entry name" value="Pyrv_kinase-like_dom_sf"/>
</dbReference>
<dbReference type="GO" id="GO:0019629">
    <property type="term" value="P:propionate catabolic process, 2-methylcitrate cycle"/>
    <property type="evidence" value="ECO:0007669"/>
    <property type="project" value="TreeGrafter"/>
</dbReference>
<dbReference type="CDD" id="cd00377">
    <property type="entry name" value="ICL_PEPM"/>
    <property type="match status" value="1"/>
</dbReference>
<evidence type="ECO:0000256" key="3">
    <source>
        <dbReference type="PIRNR" id="PIRNR001362"/>
    </source>
</evidence>
<proteinExistence type="inferred from homology"/>
<feature type="binding site" evidence="5">
    <location>
        <begin position="129"/>
        <end position="131"/>
    </location>
    <ligand>
        <name>substrate</name>
    </ligand>
</feature>
<dbReference type="GO" id="GO:0046872">
    <property type="term" value="F:metal ion binding"/>
    <property type="evidence" value="ECO:0007669"/>
    <property type="project" value="UniProtKB-KW"/>
</dbReference>
<accession>A0A164SPC1</accession>
<evidence type="ECO:0000313" key="8">
    <source>
        <dbReference type="Proteomes" id="UP000076722"/>
    </source>
</evidence>
<protein>
    <recommendedName>
        <fullName evidence="3">Isocitrate lyase</fullName>
    </recommendedName>
</protein>
<comment type="cofactor">
    <cofactor evidence="6">
        <name>Mg(2+)</name>
        <dbReference type="ChEBI" id="CHEBI:18420"/>
    </cofactor>
    <text evidence="6">Can also use Mn(2+) ion.</text>
</comment>
<gene>
    <name evidence="7" type="ORF">SISNIDRAFT_467606</name>
</gene>
<dbReference type="GO" id="GO:0046421">
    <property type="term" value="F:methylisocitrate lyase activity"/>
    <property type="evidence" value="ECO:0007669"/>
    <property type="project" value="TreeGrafter"/>
</dbReference>
<name>A0A164SPC1_9AGAM</name>
<dbReference type="Proteomes" id="UP000076722">
    <property type="component" value="Unassembled WGS sequence"/>
</dbReference>
<feature type="binding site" evidence="5">
    <location>
        <position position="276"/>
    </location>
    <ligand>
        <name>substrate</name>
    </ligand>
</feature>
<dbReference type="Gene3D" id="1.10.10.850">
    <property type="match status" value="1"/>
</dbReference>
<keyword evidence="6" id="KW-0460">Magnesium</keyword>
<evidence type="ECO:0000256" key="2">
    <source>
        <dbReference type="ARBA" id="ARBA00023239"/>
    </source>
</evidence>
<feature type="active site" description="Proton acceptor" evidence="4">
    <location>
        <position position="239"/>
    </location>
</feature>
<evidence type="ECO:0000313" key="7">
    <source>
        <dbReference type="EMBL" id="KZS91677.1"/>
    </source>
</evidence>
<keyword evidence="8" id="KW-1185">Reference proteome</keyword>
<evidence type="ECO:0000256" key="5">
    <source>
        <dbReference type="PIRSR" id="PIRSR001362-2"/>
    </source>
</evidence>
<comment type="similarity">
    <text evidence="1 3">Belongs to the isocitrate lyase/PEP mutase superfamily. Isocitrate lyase family.</text>
</comment>
<dbReference type="Gene3D" id="3.20.20.60">
    <property type="entry name" value="Phosphoenolpyruvate-binding domains"/>
    <property type="match status" value="1"/>
</dbReference>
<organism evidence="7 8">
    <name type="scientific">Sistotremastrum niveocremeum HHB9708</name>
    <dbReference type="NCBI Taxonomy" id="1314777"/>
    <lineage>
        <taxon>Eukaryota</taxon>
        <taxon>Fungi</taxon>
        <taxon>Dikarya</taxon>
        <taxon>Basidiomycota</taxon>
        <taxon>Agaricomycotina</taxon>
        <taxon>Agaricomycetes</taxon>
        <taxon>Sistotremastrales</taxon>
        <taxon>Sistotremastraceae</taxon>
        <taxon>Sertulicium</taxon>
        <taxon>Sertulicium niveocremeum</taxon>
    </lineage>
</organism>
<dbReference type="InterPro" id="IPR015813">
    <property type="entry name" value="Pyrv/PenolPyrv_kinase-like_dom"/>
</dbReference>
<feature type="binding site" evidence="5">
    <location>
        <begin position="457"/>
        <end position="461"/>
    </location>
    <ligand>
        <name>substrate</name>
    </ligand>
</feature>
<reference evidence="7 8" key="1">
    <citation type="journal article" date="2016" name="Mol. Biol. Evol.">
        <title>Comparative Genomics of Early-Diverging Mushroom-Forming Fungi Provides Insights into the Origins of Lignocellulose Decay Capabilities.</title>
        <authorList>
            <person name="Nagy L.G."/>
            <person name="Riley R."/>
            <person name="Tritt A."/>
            <person name="Adam C."/>
            <person name="Daum C."/>
            <person name="Floudas D."/>
            <person name="Sun H."/>
            <person name="Yadav J.S."/>
            <person name="Pangilinan J."/>
            <person name="Larsson K.H."/>
            <person name="Matsuura K."/>
            <person name="Barry K."/>
            <person name="Labutti K."/>
            <person name="Kuo R."/>
            <person name="Ohm R.A."/>
            <person name="Bhattacharya S.S."/>
            <person name="Shirouzu T."/>
            <person name="Yoshinaga Y."/>
            <person name="Martin F.M."/>
            <person name="Grigoriev I.V."/>
            <person name="Hibbett D.S."/>
        </authorList>
    </citation>
    <scope>NUCLEOTIDE SEQUENCE [LARGE SCALE GENOMIC DNA]</scope>
    <source>
        <strain evidence="7 8">HHB9708</strain>
    </source>
</reference>
<dbReference type="PROSITE" id="PS00161">
    <property type="entry name" value="ISOCITRATE_LYASE"/>
    <property type="match status" value="1"/>
</dbReference>
<dbReference type="Pfam" id="PF00463">
    <property type="entry name" value="ICL"/>
    <property type="match status" value="1"/>
</dbReference>
<evidence type="ECO:0000256" key="4">
    <source>
        <dbReference type="PIRSR" id="PIRSR001362-1"/>
    </source>
</evidence>